<accession>A0A562ZQA8</accession>
<organism evidence="2 3">
    <name type="scientific">Caenimonas sedimenti</name>
    <dbReference type="NCBI Taxonomy" id="2596921"/>
    <lineage>
        <taxon>Bacteria</taxon>
        <taxon>Pseudomonadati</taxon>
        <taxon>Pseudomonadota</taxon>
        <taxon>Betaproteobacteria</taxon>
        <taxon>Burkholderiales</taxon>
        <taxon>Comamonadaceae</taxon>
        <taxon>Caenimonas</taxon>
    </lineage>
</organism>
<dbReference type="Proteomes" id="UP000318199">
    <property type="component" value="Unassembled WGS sequence"/>
</dbReference>
<dbReference type="EMBL" id="VOBQ01000012">
    <property type="protein sequence ID" value="TWO70475.1"/>
    <property type="molecule type" value="Genomic_DNA"/>
</dbReference>
<comment type="caution">
    <text evidence="2">The sequence shown here is derived from an EMBL/GenBank/DDBJ whole genome shotgun (WGS) entry which is preliminary data.</text>
</comment>
<dbReference type="AlphaFoldDB" id="A0A562ZQA8"/>
<evidence type="ECO:0000313" key="2">
    <source>
        <dbReference type="EMBL" id="TWO70475.1"/>
    </source>
</evidence>
<reference evidence="2 3" key="1">
    <citation type="submission" date="2019-07" db="EMBL/GenBank/DDBJ databases">
        <title>Caenimonas sedimenti sp. nov., isolated from activated sludge.</title>
        <authorList>
            <person name="Xu J."/>
        </authorList>
    </citation>
    <scope>NUCLEOTIDE SEQUENCE [LARGE SCALE GENOMIC DNA]</scope>
    <source>
        <strain evidence="2 3">HX-9-20</strain>
    </source>
</reference>
<name>A0A562ZQA8_9BURK</name>
<dbReference type="OrthoDB" id="8902892at2"/>
<dbReference type="RefSeq" id="WP_145894031.1">
    <property type="nucleotide sequence ID" value="NZ_VOBQ01000012.1"/>
</dbReference>
<gene>
    <name evidence="2" type="ORF">FN976_15985</name>
</gene>
<proteinExistence type="predicted"/>
<protein>
    <submittedName>
        <fullName evidence="2">Uncharacterized protein</fullName>
    </submittedName>
</protein>
<keyword evidence="3" id="KW-1185">Reference proteome</keyword>
<evidence type="ECO:0000313" key="3">
    <source>
        <dbReference type="Proteomes" id="UP000318199"/>
    </source>
</evidence>
<sequence length="164" mass="18364">MKYSLRKTPSHLHLTYKYGEANGGLLGRNLQLEVVDNVLTLEVDLSSNLLARNKSSGWYLDAVSLSTNYHKLKFLQCPDNLVRARLIRAWEAVANPRLRMRLHLNPRGRYLYLVAPHSLFMGGIQLDVQAFLEEESEVGAGQTTEAEPAGDADADASSHHRNHA</sequence>
<feature type="region of interest" description="Disordered" evidence="1">
    <location>
        <begin position="137"/>
        <end position="164"/>
    </location>
</feature>
<evidence type="ECO:0000256" key="1">
    <source>
        <dbReference type="SAM" id="MobiDB-lite"/>
    </source>
</evidence>